<feature type="compositionally biased region" description="Low complexity" evidence="1">
    <location>
        <begin position="246"/>
        <end position="266"/>
    </location>
</feature>
<dbReference type="Proteomes" id="UP000886653">
    <property type="component" value="Unassembled WGS sequence"/>
</dbReference>
<accession>A0A9P6NIB2</accession>
<gene>
    <name evidence="2" type="ORF">CROQUDRAFT_94725</name>
</gene>
<dbReference type="AlphaFoldDB" id="A0A9P6NIB2"/>
<sequence length="349" mass="37607">MPSTSSSPLTSPIGIRARLSSALKSKSRAKDLGISYATFAQAKKATSIDDESTSTLQTDAFDSLLDSLDRSSRISGKYTLQRSTKIPLRVPGEFPRSQNFSQRLLYAFEDFESDSDSEKDNDSLIDPFRTSSTTNLIRPQIEKIEFPPPLLGVVPNQLNSFQPSTPSNNTFPISRQPVQSAIPFVSSTQVTPGLKICSPSTNINCTPSHNSVTSSHLTTPALTLSTSTTHSMKGPGSIYTYSSCVSSSRSPPSPTPSSSRSSSPPTNAEPIDDLAIKTSSQPLSKKIDISISTCVLQSPVDVPFPITTRRGPGPEILAGLDFLQKLCARLDTDDCENMKDEVNLPTISL</sequence>
<proteinExistence type="predicted"/>
<protein>
    <submittedName>
        <fullName evidence="2">Uncharacterized protein</fullName>
    </submittedName>
</protein>
<comment type="caution">
    <text evidence="2">The sequence shown here is derived from an EMBL/GenBank/DDBJ whole genome shotgun (WGS) entry which is preliminary data.</text>
</comment>
<evidence type="ECO:0000256" key="1">
    <source>
        <dbReference type="SAM" id="MobiDB-lite"/>
    </source>
</evidence>
<dbReference type="EMBL" id="MU167290">
    <property type="protein sequence ID" value="KAG0144692.1"/>
    <property type="molecule type" value="Genomic_DNA"/>
</dbReference>
<name>A0A9P6NIB2_9BASI</name>
<evidence type="ECO:0000313" key="2">
    <source>
        <dbReference type="EMBL" id="KAG0144692.1"/>
    </source>
</evidence>
<reference evidence="2" key="1">
    <citation type="submission" date="2013-11" db="EMBL/GenBank/DDBJ databases">
        <title>Genome sequence of the fusiform rust pathogen reveals effectors for host alternation and coevolution with pine.</title>
        <authorList>
            <consortium name="DOE Joint Genome Institute"/>
            <person name="Smith K."/>
            <person name="Pendleton A."/>
            <person name="Kubisiak T."/>
            <person name="Anderson C."/>
            <person name="Salamov A."/>
            <person name="Aerts A."/>
            <person name="Riley R."/>
            <person name="Clum A."/>
            <person name="Lindquist E."/>
            <person name="Ence D."/>
            <person name="Campbell M."/>
            <person name="Kronenberg Z."/>
            <person name="Feau N."/>
            <person name="Dhillon B."/>
            <person name="Hamelin R."/>
            <person name="Burleigh J."/>
            <person name="Smith J."/>
            <person name="Yandell M."/>
            <person name="Nelson C."/>
            <person name="Grigoriev I."/>
            <person name="Davis J."/>
        </authorList>
    </citation>
    <scope>NUCLEOTIDE SEQUENCE</scope>
    <source>
        <strain evidence="2">G11</strain>
    </source>
</reference>
<feature type="region of interest" description="Disordered" evidence="1">
    <location>
        <begin position="243"/>
        <end position="271"/>
    </location>
</feature>
<organism evidence="2 3">
    <name type="scientific">Cronartium quercuum f. sp. fusiforme G11</name>
    <dbReference type="NCBI Taxonomy" id="708437"/>
    <lineage>
        <taxon>Eukaryota</taxon>
        <taxon>Fungi</taxon>
        <taxon>Dikarya</taxon>
        <taxon>Basidiomycota</taxon>
        <taxon>Pucciniomycotina</taxon>
        <taxon>Pucciniomycetes</taxon>
        <taxon>Pucciniales</taxon>
        <taxon>Coleosporiaceae</taxon>
        <taxon>Cronartium</taxon>
    </lineage>
</organism>
<keyword evidence="3" id="KW-1185">Reference proteome</keyword>
<evidence type="ECO:0000313" key="3">
    <source>
        <dbReference type="Proteomes" id="UP000886653"/>
    </source>
</evidence>